<accession>A0A7W6BXA6</accession>
<evidence type="ECO:0000256" key="1">
    <source>
        <dbReference type="ARBA" id="ARBA00001709"/>
    </source>
</evidence>
<keyword evidence="6" id="KW-1185">Reference proteome</keyword>
<sequence>MGNEEDTVIAHREGGAGVIRLNRPKALNALDLGMVRSMRRALEMFLDDPAVALVILEGEGERAFCAGGDIRAVVASGRARDGVAEAFWREEYELLARLAGASKPVVALTDGIVMGGGAGLAMHLRHRVATERVRFAMPEVGIGFLPDVGATFVLSRLEGAFGRYLALTGEPIGAGDAIEAGLFDCCIPSNRLADLRAQLTRLQPGMDHATVAALIEGEADQIGAPLLDHHGTAIAEAFGREDLSEIETALADMKSDPVHGDFAQRTLATMQGRSPWSMALTHQLLAAGEASKTLEACLIREFRAACFCLEVDDFYEGVRAAVIDKDRNPQWPSRREGWRQPDLGVVLAERDGRPDPSFDR</sequence>
<dbReference type="CDD" id="cd06558">
    <property type="entry name" value="crotonase-like"/>
    <property type="match status" value="1"/>
</dbReference>
<evidence type="ECO:0000313" key="6">
    <source>
        <dbReference type="Proteomes" id="UP000531216"/>
    </source>
</evidence>
<dbReference type="GO" id="GO:0003860">
    <property type="term" value="F:3-hydroxyisobutyryl-CoA hydrolase activity"/>
    <property type="evidence" value="ECO:0007669"/>
    <property type="project" value="UniProtKB-EC"/>
</dbReference>
<dbReference type="InterPro" id="IPR045004">
    <property type="entry name" value="ECH_dom"/>
</dbReference>
<dbReference type="Proteomes" id="UP000531216">
    <property type="component" value="Unassembled WGS sequence"/>
</dbReference>
<evidence type="ECO:0000313" key="5">
    <source>
        <dbReference type="EMBL" id="MBB3935426.1"/>
    </source>
</evidence>
<dbReference type="InterPro" id="IPR029045">
    <property type="entry name" value="ClpP/crotonase-like_dom_sf"/>
</dbReference>
<dbReference type="EC" id="3.1.2.4" evidence="2"/>
<gene>
    <name evidence="5" type="ORF">GGR05_001570</name>
</gene>
<dbReference type="InterPro" id="IPR032259">
    <property type="entry name" value="HIBYL-CoA-H"/>
</dbReference>
<dbReference type="Gene3D" id="3.90.226.10">
    <property type="entry name" value="2-enoyl-CoA Hydratase, Chain A, domain 1"/>
    <property type="match status" value="1"/>
</dbReference>
<dbReference type="PANTHER" id="PTHR43176">
    <property type="entry name" value="3-HYDROXYISOBUTYRYL-COA HYDROLASE-RELATED"/>
    <property type="match status" value="1"/>
</dbReference>
<dbReference type="SUPFAM" id="SSF52096">
    <property type="entry name" value="ClpP/crotonase"/>
    <property type="match status" value="1"/>
</dbReference>
<protein>
    <recommendedName>
        <fullName evidence="2">3-hydroxyisobutyryl-CoA hydrolase</fullName>
        <ecNumber evidence="2">3.1.2.4</ecNumber>
    </recommendedName>
</protein>
<evidence type="ECO:0000256" key="3">
    <source>
        <dbReference type="ARBA" id="ARBA00022801"/>
    </source>
</evidence>
<dbReference type="RefSeq" id="WP_090965957.1">
    <property type="nucleotide sequence ID" value="NZ_FOOA01000023.1"/>
</dbReference>
<comment type="catalytic activity">
    <reaction evidence="1">
        <text>3-hydroxy-2-methylpropanoyl-CoA + H2O = 3-hydroxy-2-methylpropanoate + CoA + H(+)</text>
        <dbReference type="Rhea" id="RHEA:20888"/>
        <dbReference type="ChEBI" id="CHEBI:11805"/>
        <dbReference type="ChEBI" id="CHEBI:15377"/>
        <dbReference type="ChEBI" id="CHEBI:15378"/>
        <dbReference type="ChEBI" id="CHEBI:57287"/>
        <dbReference type="ChEBI" id="CHEBI:57340"/>
        <dbReference type="EC" id="3.1.2.4"/>
    </reaction>
</comment>
<dbReference type="PANTHER" id="PTHR43176:SF3">
    <property type="entry name" value="3-HYDROXYISOBUTYRYL-COA HYDROLASE, MITOCHONDRIAL"/>
    <property type="match status" value="1"/>
</dbReference>
<proteinExistence type="predicted"/>
<keyword evidence="3" id="KW-0378">Hydrolase</keyword>
<keyword evidence="5" id="KW-0456">Lyase</keyword>
<dbReference type="AlphaFoldDB" id="A0A7W6BXA6"/>
<dbReference type="OrthoDB" id="9790967at2"/>
<reference evidence="5 6" key="1">
    <citation type="submission" date="2020-08" db="EMBL/GenBank/DDBJ databases">
        <title>Genomic Encyclopedia of Type Strains, Phase IV (KMG-IV): sequencing the most valuable type-strain genomes for metagenomic binning, comparative biology and taxonomic classification.</title>
        <authorList>
            <person name="Goeker M."/>
        </authorList>
    </citation>
    <scope>NUCLEOTIDE SEQUENCE [LARGE SCALE GENOMIC DNA]</scope>
    <source>
        <strain evidence="5 6">DSM 25024</strain>
    </source>
</reference>
<dbReference type="GO" id="GO:0005829">
    <property type="term" value="C:cytosol"/>
    <property type="evidence" value="ECO:0007669"/>
    <property type="project" value="TreeGrafter"/>
</dbReference>
<dbReference type="NCBIfam" id="NF004127">
    <property type="entry name" value="PRK05617.1"/>
    <property type="match status" value="1"/>
</dbReference>
<evidence type="ECO:0000259" key="4">
    <source>
        <dbReference type="Pfam" id="PF16113"/>
    </source>
</evidence>
<dbReference type="GO" id="GO:0006574">
    <property type="term" value="P:L-valine catabolic process"/>
    <property type="evidence" value="ECO:0007669"/>
    <property type="project" value="TreeGrafter"/>
</dbReference>
<name>A0A7W6BXA6_9HYPH</name>
<evidence type="ECO:0000256" key="2">
    <source>
        <dbReference type="ARBA" id="ARBA00011915"/>
    </source>
</evidence>
<comment type="caution">
    <text evidence="5">The sequence shown here is derived from an EMBL/GenBank/DDBJ whole genome shotgun (WGS) entry which is preliminary data.</text>
</comment>
<feature type="domain" description="Enoyl-CoA hydratase/isomerase" evidence="4">
    <location>
        <begin position="17"/>
        <end position="333"/>
    </location>
</feature>
<dbReference type="Pfam" id="PF16113">
    <property type="entry name" value="ECH_2"/>
    <property type="match status" value="1"/>
</dbReference>
<organism evidence="5 6">
    <name type="scientific">Aureimonas phyllosphaerae</name>
    <dbReference type="NCBI Taxonomy" id="1166078"/>
    <lineage>
        <taxon>Bacteria</taxon>
        <taxon>Pseudomonadati</taxon>
        <taxon>Pseudomonadota</taxon>
        <taxon>Alphaproteobacteria</taxon>
        <taxon>Hyphomicrobiales</taxon>
        <taxon>Aurantimonadaceae</taxon>
        <taxon>Aureimonas</taxon>
    </lineage>
</organism>
<dbReference type="GO" id="GO:0016829">
    <property type="term" value="F:lyase activity"/>
    <property type="evidence" value="ECO:0007669"/>
    <property type="project" value="UniProtKB-KW"/>
</dbReference>
<dbReference type="EMBL" id="JACIDO010000003">
    <property type="protein sequence ID" value="MBB3935426.1"/>
    <property type="molecule type" value="Genomic_DNA"/>
</dbReference>